<keyword evidence="1" id="KW-0812">Transmembrane</keyword>
<dbReference type="EMBL" id="DTBP01000042">
    <property type="protein sequence ID" value="HGQ74374.1"/>
    <property type="molecule type" value="Genomic_DNA"/>
</dbReference>
<proteinExistence type="predicted"/>
<comment type="caution">
    <text evidence="2">The sequence shown here is derived from an EMBL/GenBank/DDBJ whole genome shotgun (WGS) entry which is preliminary data.</text>
</comment>
<sequence length="160" mass="17564">MGAHSGVAGVGFLILVLSAFFPWLTITLFNVQYNISLTDIYLEKIQSSLSRRFFLIQSYIQYITNTLTTLITILLYPLIIIVALAGIGDRGASFGSGIFAIILAYIWISDINSIRNTLIPFPSSIFGITFFDISVGWGPYIVIIGGVLLLIASLIPEKKP</sequence>
<gene>
    <name evidence="2" type="ORF">ENU20_04800</name>
</gene>
<evidence type="ECO:0000256" key="1">
    <source>
        <dbReference type="SAM" id="Phobius"/>
    </source>
</evidence>
<feature type="transmembrane region" description="Helical" evidence="1">
    <location>
        <begin position="59"/>
        <end position="84"/>
    </location>
</feature>
<feature type="transmembrane region" description="Helical" evidence="1">
    <location>
        <begin position="91"/>
        <end position="108"/>
    </location>
</feature>
<name>A0A7C4NVV6_STAMA</name>
<evidence type="ECO:0000313" key="2">
    <source>
        <dbReference type="EMBL" id="HGQ74374.1"/>
    </source>
</evidence>
<feature type="transmembrane region" description="Helical" evidence="1">
    <location>
        <begin position="128"/>
        <end position="155"/>
    </location>
</feature>
<keyword evidence="1" id="KW-1133">Transmembrane helix</keyword>
<reference evidence="2" key="1">
    <citation type="journal article" date="2020" name="mSystems">
        <title>Genome- and Community-Level Interaction Insights into Carbon Utilization and Element Cycling Functions of Hydrothermarchaeota in Hydrothermal Sediment.</title>
        <authorList>
            <person name="Zhou Z."/>
            <person name="Liu Y."/>
            <person name="Xu W."/>
            <person name="Pan J."/>
            <person name="Luo Z.H."/>
            <person name="Li M."/>
        </authorList>
    </citation>
    <scope>NUCLEOTIDE SEQUENCE [LARGE SCALE GENOMIC DNA]</scope>
    <source>
        <strain evidence="2">SpSt-648</strain>
    </source>
</reference>
<feature type="transmembrane region" description="Helical" evidence="1">
    <location>
        <begin position="7"/>
        <end position="29"/>
    </location>
</feature>
<dbReference type="AlphaFoldDB" id="A0A7C4NVV6"/>
<accession>A0A7C4NVV6</accession>
<organism evidence="2">
    <name type="scientific">Staphylothermus marinus</name>
    <dbReference type="NCBI Taxonomy" id="2280"/>
    <lineage>
        <taxon>Archaea</taxon>
        <taxon>Thermoproteota</taxon>
        <taxon>Thermoprotei</taxon>
        <taxon>Desulfurococcales</taxon>
        <taxon>Desulfurococcaceae</taxon>
        <taxon>Staphylothermus</taxon>
    </lineage>
</organism>
<keyword evidence="1" id="KW-0472">Membrane</keyword>
<protein>
    <submittedName>
        <fullName evidence="2">Uncharacterized protein</fullName>
    </submittedName>
</protein>